<sequence>MSSMHAGSPPVVICVAPNGARRGKADHARLPMTAAELADEAAQIVEAGAHVLHLHVRDAQGRHSLDPELYREAIAAIRARVGDDLLVQVTTESAGLYRAEQQVAVIRNLVPRYMSMAIRELIPDESHESAAAGFLAWAAQQAIGIQFILYTAADVAALTRLHSRGLIAVDRPHGLFVVGRHAVNGLSNPRDLLTFIADWPMDWPWTVCAFGRTEPLCLAAAIALGGHVRVGFENNLMAPDGTLAKDNAASVTNVRQMIECTGRPLATRDEAGALYRT</sequence>
<keyword evidence="6" id="KW-1185">Reference proteome</keyword>
<dbReference type="GO" id="GO:0046872">
    <property type="term" value="F:metal ion binding"/>
    <property type="evidence" value="ECO:0007669"/>
    <property type="project" value="UniProtKB-KW"/>
</dbReference>
<dbReference type="PANTHER" id="PTHR37418">
    <property type="entry name" value="3-KETO-5-AMINOHEXANOATE CLEAVAGE ENZYME-RELATED"/>
    <property type="match status" value="1"/>
</dbReference>
<dbReference type="RefSeq" id="WP_184335896.1">
    <property type="nucleotide sequence ID" value="NZ_JACHHZ010000008.1"/>
</dbReference>
<gene>
    <name evidence="5" type="ORF">HNQ60_005427</name>
</gene>
<name>A0A841HXI1_9GAMM</name>
<accession>A0A841HXI1</accession>
<protein>
    <submittedName>
        <fullName evidence="5">Uncharacterized protein (DUF849 family)</fullName>
    </submittedName>
</protein>
<dbReference type="InterPro" id="IPR008567">
    <property type="entry name" value="BKACE"/>
</dbReference>
<evidence type="ECO:0000256" key="1">
    <source>
        <dbReference type="ARBA" id="ARBA00001947"/>
    </source>
</evidence>
<dbReference type="Pfam" id="PF05853">
    <property type="entry name" value="BKACE"/>
    <property type="match status" value="1"/>
</dbReference>
<organism evidence="5 6">
    <name type="scientific">Povalibacter uvarum</name>
    <dbReference type="NCBI Taxonomy" id="732238"/>
    <lineage>
        <taxon>Bacteria</taxon>
        <taxon>Pseudomonadati</taxon>
        <taxon>Pseudomonadota</taxon>
        <taxon>Gammaproteobacteria</taxon>
        <taxon>Steroidobacterales</taxon>
        <taxon>Steroidobacteraceae</taxon>
        <taxon>Povalibacter</taxon>
    </lineage>
</organism>
<evidence type="ECO:0000313" key="5">
    <source>
        <dbReference type="EMBL" id="MBB6096505.1"/>
    </source>
</evidence>
<evidence type="ECO:0000256" key="3">
    <source>
        <dbReference type="ARBA" id="ARBA00022723"/>
    </source>
</evidence>
<dbReference type="PANTHER" id="PTHR37418:SF2">
    <property type="entry name" value="3-KETO-5-AMINOHEXANOATE CLEAVAGE ENZYME"/>
    <property type="match status" value="1"/>
</dbReference>
<dbReference type="GO" id="GO:0043720">
    <property type="term" value="F:3-keto-5-aminohexanoate cleavage activity"/>
    <property type="evidence" value="ECO:0007669"/>
    <property type="project" value="InterPro"/>
</dbReference>
<comment type="caution">
    <text evidence="5">The sequence shown here is derived from an EMBL/GenBank/DDBJ whole genome shotgun (WGS) entry which is preliminary data.</text>
</comment>
<proteinExistence type="predicted"/>
<comment type="cofactor">
    <cofactor evidence="1">
        <name>Zn(2+)</name>
        <dbReference type="ChEBI" id="CHEBI:29105"/>
    </cofactor>
</comment>
<dbReference type="InterPro" id="IPR013785">
    <property type="entry name" value="Aldolase_TIM"/>
</dbReference>
<dbReference type="Proteomes" id="UP000588068">
    <property type="component" value="Unassembled WGS sequence"/>
</dbReference>
<dbReference type="Gene3D" id="3.20.20.70">
    <property type="entry name" value="Aldolase class I"/>
    <property type="match status" value="1"/>
</dbReference>
<dbReference type="EMBL" id="JACHHZ010000008">
    <property type="protein sequence ID" value="MBB6096505.1"/>
    <property type="molecule type" value="Genomic_DNA"/>
</dbReference>
<reference evidence="5 6" key="1">
    <citation type="submission" date="2020-08" db="EMBL/GenBank/DDBJ databases">
        <title>Genomic Encyclopedia of Type Strains, Phase IV (KMG-IV): sequencing the most valuable type-strain genomes for metagenomic binning, comparative biology and taxonomic classification.</title>
        <authorList>
            <person name="Goeker M."/>
        </authorList>
    </citation>
    <scope>NUCLEOTIDE SEQUENCE [LARGE SCALE GENOMIC DNA]</scope>
    <source>
        <strain evidence="5 6">DSM 26723</strain>
    </source>
</reference>
<dbReference type="AlphaFoldDB" id="A0A841HXI1"/>
<keyword evidence="2" id="KW-0808">Transferase</keyword>
<keyword evidence="3" id="KW-0479">Metal-binding</keyword>
<evidence type="ECO:0000313" key="6">
    <source>
        <dbReference type="Proteomes" id="UP000588068"/>
    </source>
</evidence>
<evidence type="ECO:0000256" key="4">
    <source>
        <dbReference type="ARBA" id="ARBA00022833"/>
    </source>
</evidence>
<keyword evidence="4" id="KW-0862">Zinc</keyword>
<evidence type="ECO:0000256" key="2">
    <source>
        <dbReference type="ARBA" id="ARBA00022679"/>
    </source>
</evidence>